<keyword evidence="5" id="KW-0175">Coiled coil</keyword>
<dbReference type="GO" id="GO:0005739">
    <property type="term" value="C:mitochondrion"/>
    <property type="evidence" value="ECO:0007669"/>
    <property type="project" value="UniProtKB-SubCell"/>
</dbReference>
<feature type="compositionally biased region" description="Polar residues" evidence="8">
    <location>
        <begin position="363"/>
        <end position="375"/>
    </location>
</feature>
<sequence length="404" mass="45139">MGTPNLPFLWPMLFRPAKSARIHVSRAKENAPRARQARRHFTTAPCRSEQSIPQRYGKAYEHAVSPENKKPTIVSRNKNSTATEKFQDLDREEEVDEDAPTTLSSSSTLSKASATEETFSKTPAPEPPKTGENKPLDSVLHMPSPADEESHKPPHLKTPPYVHHFDTYGLVRKLSESSFTPTQSIIIMKAVRQILLDNMALAREGLVSKSNVENETYLFRAACSELRTEIGNARKGEMERMRQERGQLQHEVDILGQRLGQETGGLKDELKGLFDDRKMAVRQEQRSMETKIQELNYKITVALNSDARSEVEALRWVLTRRAAITVGVSAFMLFVALRYTSYVQHQMQEEKKKRNPPPPHGQGSLQDLADNSSAPNRPVVDPASPTAHDALGGELLATEGVSLG</sequence>
<reference evidence="9 10" key="1">
    <citation type="journal article" date="2012" name="PLoS Pathog.">
        <title>Diverse lifestyles and strategies of plant pathogenesis encoded in the genomes of eighteen Dothideomycetes fungi.</title>
        <authorList>
            <person name="Ohm R.A."/>
            <person name="Feau N."/>
            <person name="Henrissat B."/>
            <person name="Schoch C.L."/>
            <person name="Horwitz B.A."/>
            <person name="Barry K.W."/>
            <person name="Condon B.J."/>
            <person name="Copeland A.C."/>
            <person name="Dhillon B."/>
            <person name="Glaser F."/>
            <person name="Hesse C.N."/>
            <person name="Kosti I."/>
            <person name="LaButti K."/>
            <person name="Lindquist E.A."/>
            <person name="Lucas S."/>
            <person name="Salamov A.A."/>
            <person name="Bradshaw R.E."/>
            <person name="Ciuffetti L."/>
            <person name="Hamelin R.C."/>
            <person name="Kema G.H.J."/>
            <person name="Lawrence C."/>
            <person name="Scott J.A."/>
            <person name="Spatafora J.W."/>
            <person name="Turgeon B.G."/>
            <person name="de Wit P.J.G.M."/>
            <person name="Zhong S."/>
            <person name="Goodwin S.B."/>
            <person name="Grigoriev I.V."/>
        </authorList>
    </citation>
    <scope>NUCLEOTIDE SEQUENCE [LARGE SCALE GENOMIC DNA]</scope>
    <source>
        <strain evidence="10">28A</strain>
    </source>
</reference>
<evidence type="ECO:0000256" key="3">
    <source>
        <dbReference type="ARBA" id="ARBA00022692"/>
    </source>
</evidence>
<evidence type="ECO:0000313" key="9">
    <source>
        <dbReference type="EMBL" id="EOA86021.1"/>
    </source>
</evidence>
<evidence type="ECO:0000256" key="2">
    <source>
        <dbReference type="ARBA" id="ARBA00004370"/>
    </source>
</evidence>
<evidence type="ECO:0000256" key="8">
    <source>
        <dbReference type="SAM" id="MobiDB-lite"/>
    </source>
</evidence>
<dbReference type="GO" id="GO:0016020">
    <property type="term" value="C:membrane"/>
    <property type="evidence" value="ECO:0007669"/>
    <property type="project" value="UniProtKB-SubCell"/>
</dbReference>
<name>R0IMK2_EXST2</name>
<protein>
    <submittedName>
        <fullName evidence="9">Uncharacterized protein</fullName>
    </submittedName>
</protein>
<dbReference type="Gene3D" id="1.20.5.340">
    <property type="match status" value="1"/>
</dbReference>
<dbReference type="PANTHER" id="PTHR14360">
    <property type="entry name" value="PROTEIN FMP32, MITOCHONDRIAL"/>
    <property type="match status" value="1"/>
</dbReference>
<keyword evidence="4" id="KW-1133">Transmembrane helix</keyword>
<dbReference type="AlphaFoldDB" id="R0IMK2"/>
<feature type="region of interest" description="Disordered" evidence="8">
    <location>
        <begin position="347"/>
        <end position="394"/>
    </location>
</feature>
<evidence type="ECO:0000256" key="4">
    <source>
        <dbReference type="ARBA" id="ARBA00022989"/>
    </source>
</evidence>
<organism evidence="9 10">
    <name type="scientific">Exserohilum turcicum (strain 28A)</name>
    <name type="common">Northern leaf blight fungus</name>
    <name type="synonym">Setosphaeria turcica</name>
    <dbReference type="NCBI Taxonomy" id="671987"/>
    <lineage>
        <taxon>Eukaryota</taxon>
        <taxon>Fungi</taxon>
        <taxon>Dikarya</taxon>
        <taxon>Ascomycota</taxon>
        <taxon>Pezizomycotina</taxon>
        <taxon>Dothideomycetes</taxon>
        <taxon>Pleosporomycetidae</taxon>
        <taxon>Pleosporales</taxon>
        <taxon>Pleosporineae</taxon>
        <taxon>Pleosporaceae</taxon>
        <taxon>Exserohilum</taxon>
    </lineage>
</organism>
<feature type="compositionally biased region" description="Acidic residues" evidence="8">
    <location>
        <begin position="90"/>
        <end position="99"/>
    </location>
</feature>
<accession>R0IMK2</accession>
<evidence type="ECO:0000256" key="1">
    <source>
        <dbReference type="ARBA" id="ARBA00004173"/>
    </source>
</evidence>
<proteinExistence type="predicted"/>
<dbReference type="Proteomes" id="UP000016935">
    <property type="component" value="Unassembled WGS sequence"/>
</dbReference>
<dbReference type="GeneID" id="19395429"/>
<dbReference type="eggNOG" id="ENOG502S831">
    <property type="taxonomic scope" value="Eukaryota"/>
</dbReference>
<feature type="compositionally biased region" description="Low complexity" evidence="8">
    <location>
        <begin position="101"/>
        <end position="117"/>
    </location>
</feature>
<dbReference type="Pfam" id="PF07798">
    <property type="entry name" value="CCDC90-like"/>
    <property type="match status" value="1"/>
</dbReference>
<keyword evidence="7" id="KW-0472">Membrane</keyword>
<keyword evidence="10" id="KW-1185">Reference proteome</keyword>
<keyword evidence="3" id="KW-0812">Transmembrane</keyword>
<reference evidence="9 10" key="2">
    <citation type="journal article" date="2013" name="PLoS Genet.">
        <title>Comparative genome structure, secondary metabolite, and effector coding capacity across Cochliobolus pathogens.</title>
        <authorList>
            <person name="Condon B.J."/>
            <person name="Leng Y."/>
            <person name="Wu D."/>
            <person name="Bushley K.E."/>
            <person name="Ohm R.A."/>
            <person name="Otillar R."/>
            <person name="Martin J."/>
            <person name="Schackwitz W."/>
            <person name="Grimwood J."/>
            <person name="MohdZainudin N."/>
            <person name="Xue C."/>
            <person name="Wang R."/>
            <person name="Manning V.A."/>
            <person name="Dhillon B."/>
            <person name="Tu Z.J."/>
            <person name="Steffenson B.J."/>
            <person name="Salamov A."/>
            <person name="Sun H."/>
            <person name="Lowry S."/>
            <person name="LaButti K."/>
            <person name="Han J."/>
            <person name="Copeland A."/>
            <person name="Lindquist E."/>
            <person name="Barry K."/>
            <person name="Schmutz J."/>
            <person name="Baker S.E."/>
            <person name="Ciuffetti L.M."/>
            <person name="Grigoriev I.V."/>
            <person name="Zhong S."/>
            <person name="Turgeon B.G."/>
        </authorList>
    </citation>
    <scope>NUCLEOTIDE SEQUENCE [LARGE SCALE GENOMIC DNA]</scope>
    <source>
        <strain evidence="10">28A</strain>
    </source>
</reference>
<dbReference type="EMBL" id="KB908615">
    <property type="protein sequence ID" value="EOA86021.1"/>
    <property type="molecule type" value="Genomic_DNA"/>
</dbReference>
<evidence type="ECO:0000256" key="6">
    <source>
        <dbReference type="ARBA" id="ARBA00023128"/>
    </source>
</evidence>
<keyword evidence="6" id="KW-0496">Mitochondrion</keyword>
<evidence type="ECO:0000256" key="5">
    <source>
        <dbReference type="ARBA" id="ARBA00023054"/>
    </source>
</evidence>
<evidence type="ECO:0000313" key="10">
    <source>
        <dbReference type="Proteomes" id="UP000016935"/>
    </source>
</evidence>
<dbReference type="STRING" id="671987.R0IMK2"/>
<dbReference type="RefSeq" id="XP_008026302.1">
    <property type="nucleotide sequence ID" value="XM_008028111.1"/>
</dbReference>
<evidence type="ECO:0000256" key="7">
    <source>
        <dbReference type="ARBA" id="ARBA00023136"/>
    </source>
</evidence>
<dbReference type="InterPro" id="IPR024461">
    <property type="entry name" value="CCDC90-like"/>
</dbReference>
<dbReference type="OrthoDB" id="5424147at2759"/>
<comment type="subcellular location">
    <subcellularLocation>
        <location evidence="2">Membrane</location>
    </subcellularLocation>
    <subcellularLocation>
        <location evidence="1">Mitochondrion</location>
    </subcellularLocation>
</comment>
<dbReference type="HOGENOM" id="CLU_030970_1_1_1"/>
<dbReference type="PANTHER" id="PTHR14360:SF12">
    <property type="entry name" value="MOZ PROTEIN REPRESENTS A CHROMATIN-ASSOCIATED ACETYLTRANSFERASE"/>
    <property type="match status" value="1"/>
</dbReference>
<feature type="region of interest" description="Disordered" evidence="8">
    <location>
        <begin position="25"/>
        <end position="160"/>
    </location>
</feature>
<gene>
    <name evidence="9" type="ORF">SETTUDRAFT_110582</name>
</gene>
<feature type="compositionally biased region" description="Polar residues" evidence="8">
    <location>
        <begin position="74"/>
        <end position="84"/>
    </location>
</feature>